<feature type="non-terminal residue" evidence="3">
    <location>
        <position position="79"/>
    </location>
</feature>
<evidence type="ECO:0000313" key="3">
    <source>
        <dbReference type="EMBL" id="GMT37814.1"/>
    </source>
</evidence>
<gene>
    <name evidence="1" type="ORF">PFISCL1PPCAC_21032</name>
    <name evidence="2" type="ORF">PFISCL1PPCAC_28584</name>
    <name evidence="3" type="ORF">PFISCL1PPCAC_29111</name>
</gene>
<dbReference type="EMBL" id="BTSY01000005">
    <property type="protein sequence ID" value="GMT29735.1"/>
    <property type="molecule type" value="Genomic_DNA"/>
</dbReference>
<evidence type="ECO:0000313" key="2">
    <source>
        <dbReference type="EMBL" id="GMT37287.1"/>
    </source>
</evidence>
<feature type="non-terminal residue" evidence="3">
    <location>
        <position position="1"/>
    </location>
</feature>
<evidence type="ECO:0000313" key="4">
    <source>
        <dbReference type="Proteomes" id="UP001432322"/>
    </source>
</evidence>
<dbReference type="EMBL" id="BTSY01000281">
    <property type="protein sequence ID" value="GMT37814.1"/>
    <property type="molecule type" value="Genomic_DNA"/>
</dbReference>
<sequence>SGRSEGRDAASLDRLQSIFVSEQQQFRVVVLRLTEETLHLSRRALDLESIGQLHNSLEALLCDIGPVRVDLTKEIDKLL</sequence>
<accession>A0AAV5X3B8</accession>
<dbReference type="AlphaFoldDB" id="A0AAV5X3B8"/>
<evidence type="ECO:0000313" key="1">
    <source>
        <dbReference type="EMBL" id="GMT29735.1"/>
    </source>
</evidence>
<dbReference type="EMBL" id="BTSY01000095">
    <property type="protein sequence ID" value="GMT37287.1"/>
    <property type="molecule type" value="Genomic_DNA"/>
</dbReference>
<reference evidence="3" key="1">
    <citation type="submission" date="2023-10" db="EMBL/GenBank/DDBJ databases">
        <title>Genome assembly of Pristionchus species.</title>
        <authorList>
            <person name="Yoshida K."/>
            <person name="Sommer R.J."/>
        </authorList>
    </citation>
    <scope>NUCLEOTIDE SEQUENCE</scope>
    <source>
        <strain evidence="3">RS5133</strain>
    </source>
</reference>
<comment type="caution">
    <text evidence="3">The sequence shown here is derived from an EMBL/GenBank/DDBJ whole genome shotgun (WGS) entry which is preliminary data.</text>
</comment>
<proteinExistence type="predicted"/>
<name>A0AAV5X3B8_9BILA</name>
<protein>
    <submittedName>
        <fullName evidence="3">Uncharacterized protein</fullName>
    </submittedName>
</protein>
<keyword evidence="4" id="KW-1185">Reference proteome</keyword>
<dbReference type="Proteomes" id="UP001432322">
    <property type="component" value="Unassembled WGS sequence"/>
</dbReference>
<organism evidence="3 4">
    <name type="scientific">Pristionchus fissidentatus</name>
    <dbReference type="NCBI Taxonomy" id="1538716"/>
    <lineage>
        <taxon>Eukaryota</taxon>
        <taxon>Metazoa</taxon>
        <taxon>Ecdysozoa</taxon>
        <taxon>Nematoda</taxon>
        <taxon>Chromadorea</taxon>
        <taxon>Rhabditida</taxon>
        <taxon>Rhabditina</taxon>
        <taxon>Diplogasteromorpha</taxon>
        <taxon>Diplogasteroidea</taxon>
        <taxon>Neodiplogasteridae</taxon>
        <taxon>Pristionchus</taxon>
    </lineage>
</organism>